<feature type="compositionally biased region" description="Basic and acidic residues" evidence="1">
    <location>
        <begin position="111"/>
        <end position="126"/>
    </location>
</feature>
<sequence length="326" mass="36486">MIPTPAMKLEIKIACLQFAPEVGKVNENIARAERILEKNAAKLRPPDDGKPLWLVLPEMAFSGYNFKSLEEITPYLEPSCAGPSTQWAKSTACKYGIYITVGYPETVSQTAERRQDDISEDSKQHDAPQANYNSTVTVSPAGEIIATYRKRFLYYTDETWALEGDGCTSSYGFYNGNLGPLGDVAMGICMDINNYKFLSPWTAYEFANHVISSNTPLVVLSMAWLTRMTKEELEVDKEKPDLETLSYWIERFSPLRENTEGRQTVIVVANRCGIEEDACYAGTSSVIRLDGRGAVEIFDLCGKNEERLMVVDLSTKPKYFLQRGAA</sequence>
<dbReference type="GO" id="GO:0030163">
    <property type="term" value="P:protein catabolic process"/>
    <property type="evidence" value="ECO:0007669"/>
    <property type="project" value="TreeGrafter"/>
</dbReference>
<accession>A0A0D2BCY5</accession>
<feature type="region of interest" description="Disordered" evidence="1">
    <location>
        <begin position="110"/>
        <end position="133"/>
    </location>
</feature>
<dbReference type="PROSITE" id="PS50263">
    <property type="entry name" value="CN_HYDROLASE"/>
    <property type="match status" value="1"/>
</dbReference>
<dbReference type="InterPro" id="IPR036526">
    <property type="entry name" value="C-N_Hydrolase_sf"/>
</dbReference>
<dbReference type="PANTHER" id="PTHR11750">
    <property type="entry name" value="PROTEIN N-TERMINAL AMIDASE"/>
    <property type="match status" value="1"/>
</dbReference>
<dbReference type="OrthoDB" id="201515at2759"/>
<evidence type="ECO:0000313" key="3">
    <source>
        <dbReference type="EMBL" id="KIW09294.1"/>
    </source>
</evidence>
<dbReference type="InParanoid" id="A0A0D2BCY5"/>
<dbReference type="InterPro" id="IPR003010">
    <property type="entry name" value="C-N_Hydrolase"/>
</dbReference>
<evidence type="ECO:0000259" key="2">
    <source>
        <dbReference type="PROSITE" id="PS50263"/>
    </source>
</evidence>
<feature type="domain" description="CN hydrolase" evidence="2">
    <location>
        <begin position="11"/>
        <end position="315"/>
    </location>
</feature>
<protein>
    <recommendedName>
        <fullName evidence="2">CN hydrolase domain-containing protein</fullName>
    </recommendedName>
</protein>
<dbReference type="Gene3D" id="3.60.110.10">
    <property type="entry name" value="Carbon-nitrogen hydrolase"/>
    <property type="match status" value="1"/>
</dbReference>
<dbReference type="SUPFAM" id="SSF56317">
    <property type="entry name" value="Carbon-nitrogen hydrolase"/>
    <property type="match status" value="1"/>
</dbReference>
<name>A0A0D2BCY5_9PEZI</name>
<reference evidence="3 4" key="1">
    <citation type="submission" date="2015-01" db="EMBL/GenBank/DDBJ databases">
        <title>The Genome Sequence of Ochroconis gallopava CBS43764.</title>
        <authorList>
            <consortium name="The Broad Institute Genomics Platform"/>
            <person name="Cuomo C."/>
            <person name="de Hoog S."/>
            <person name="Gorbushina A."/>
            <person name="Stielow B."/>
            <person name="Teixiera M."/>
            <person name="Abouelleil A."/>
            <person name="Chapman S.B."/>
            <person name="Priest M."/>
            <person name="Young S.K."/>
            <person name="Wortman J."/>
            <person name="Nusbaum C."/>
            <person name="Birren B."/>
        </authorList>
    </citation>
    <scope>NUCLEOTIDE SEQUENCE [LARGE SCALE GENOMIC DNA]</scope>
    <source>
        <strain evidence="3 4">CBS 43764</strain>
    </source>
</reference>
<dbReference type="GO" id="GO:0008418">
    <property type="term" value="F:protein-N-terminal asparagine amidohydrolase activity"/>
    <property type="evidence" value="ECO:0007669"/>
    <property type="project" value="InterPro"/>
</dbReference>
<organism evidence="3 4">
    <name type="scientific">Verruconis gallopava</name>
    <dbReference type="NCBI Taxonomy" id="253628"/>
    <lineage>
        <taxon>Eukaryota</taxon>
        <taxon>Fungi</taxon>
        <taxon>Dikarya</taxon>
        <taxon>Ascomycota</taxon>
        <taxon>Pezizomycotina</taxon>
        <taxon>Dothideomycetes</taxon>
        <taxon>Pleosporomycetidae</taxon>
        <taxon>Venturiales</taxon>
        <taxon>Sympoventuriaceae</taxon>
        <taxon>Verruconis</taxon>
    </lineage>
</organism>
<dbReference type="EMBL" id="KN847529">
    <property type="protein sequence ID" value="KIW09294.1"/>
    <property type="molecule type" value="Genomic_DNA"/>
</dbReference>
<dbReference type="VEuPathDB" id="FungiDB:PV09_00211"/>
<dbReference type="GO" id="GO:0070773">
    <property type="term" value="F:protein-N-terminal glutamine amidohydrolase activity"/>
    <property type="evidence" value="ECO:0007669"/>
    <property type="project" value="InterPro"/>
</dbReference>
<dbReference type="STRING" id="253628.A0A0D2BCY5"/>
<dbReference type="AlphaFoldDB" id="A0A0D2BCY5"/>
<dbReference type="HOGENOM" id="CLU_009854_1_1_1"/>
<dbReference type="InterPro" id="IPR039703">
    <property type="entry name" value="Nta1"/>
</dbReference>
<dbReference type="RefSeq" id="XP_016219163.1">
    <property type="nucleotide sequence ID" value="XM_016352906.1"/>
</dbReference>
<keyword evidence="4" id="KW-1185">Reference proteome</keyword>
<dbReference type="Proteomes" id="UP000053259">
    <property type="component" value="Unassembled WGS sequence"/>
</dbReference>
<evidence type="ECO:0000313" key="4">
    <source>
        <dbReference type="Proteomes" id="UP000053259"/>
    </source>
</evidence>
<evidence type="ECO:0000256" key="1">
    <source>
        <dbReference type="SAM" id="MobiDB-lite"/>
    </source>
</evidence>
<dbReference type="GeneID" id="27308184"/>
<gene>
    <name evidence="3" type="ORF">PV09_00211</name>
</gene>
<dbReference type="PANTHER" id="PTHR11750:SF26">
    <property type="entry name" value="PROTEIN N-TERMINAL AMIDASE"/>
    <property type="match status" value="1"/>
</dbReference>
<proteinExistence type="predicted"/>
<dbReference type="Pfam" id="PF00795">
    <property type="entry name" value="CN_hydrolase"/>
    <property type="match status" value="1"/>
</dbReference>